<dbReference type="Proteomes" id="UP000694005">
    <property type="component" value="Chromosome A09"/>
</dbReference>
<accession>A0A8D9CSE7</accession>
<gene>
    <name evidence="1" type="ORF">BRAPAZ1V2_A09P28510.2</name>
</gene>
<reference evidence="1 2" key="1">
    <citation type="submission" date="2021-07" db="EMBL/GenBank/DDBJ databases">
        <authorList>
            <consortium name="Genoscope - CEA"/>
            <person name="William W."/>
        </authorList>
    </citation>
    <scope>NUCLEOTIDE SEQUENCE [LARGE SCALE GENOMIC DNA]</scope>
</reference>
<proteinExistence type="predicted"/>
<name>A0A8D9CSE7_BRACM</name>
<protein>
    <submittedName>
        <fullName evidence="1">Uncharacterized protein</fullName>
    </submittedName>
</protein>
<dbReference type="AlphaFoldDB" id="A0A8D9CSE7"/>
<organism evidence="1 2">
    <name type="scientific">Brassica campestris</name>
    <name type="common">Field mustard</name>
    <dbReference type="NCBI Taxonomy" id="3711"/>
    <lineage>
        <taxon>Eukaryota</taxon>
        <taxon>Viridiplantae</taxon>
        <taxon>Streptophyta</taxon>
        <taxon>Embryophyta</taxon>
        <taxon>Tracheophyta</taxon>
        <taxon>Spermatophyta</taxon>
        <taxon>Magnoliopsida</taxon>
        <taxon>eudicotyledons</taxon>
        <taxon>Gunneridae</taxon>
        <taxon>Pentapetalae</taxon>
        <taxon>rosids</taxon>
        <taxon>malvids</taxon>
        <taxon>Brassicales</taxon>
        <taxon>Brassicaceae</taxon>
        <taxon>Brassiceae</taxon>
        <taxon>Brassica</taxon>
    </lineage>
</organism>
<evidence type="ECO:0000313" key="1">
    <source>
        <dbReference type="EMBL" id="CAG7862384.1"/>
    </source>
</evidence>
<evidence type="ECO:0000313" key="2">
    <source>
        <dbReference type="Proteomes" id="UP000694005"/>
    </source>
</evidence>
<sequence>MGMGEPMLNLESVLLDAHRCLNEVIFAIYTFYMVHPNREKMYQVPSLIRWKQL</sequence>
<dbReference type="EMBL" id="LS974625">
    <property type="protein sequence ID" value="CAG7862384.1"/>
    <property type="molecule type" value="Genomic_DNA"/>
</dbReference>
<dbReference type="Gramene" id="A09p28510.2_BraZ1">
    <property type="protein sequence ID" value="A09p28510.2_BraZ1.CDS"/>
    <property type="gene ID" value="A09g28510.2_BraZ1"/>
</dbReference>